<dbReference type="EMBL" id="BAAAFI010000004">
    <property type="protein sequence ID" value="GAA0878110.1"/>
    <property type="molecule type" value="Genomic_DNA"/>
</dbReference>
<gene>
    <name evidence="1" type="ORF">GCM10009119_10780</name>
</gene>
<evidence type="ECO:0000313" key="2">
    <source>
        <dbReference type="Proteomes" id="UP001500469"/>
    </source>
</evidence>
<protein>
    <submittedName>
        <fullName evidence="1">Uncharacterized protein</fullName>
    </submittedName>
</protein>
<sequence length="41" mass="4606">MVEFAASGNYALNIRGQNQGNKQALKFYMDNISVSEAKLRK</sequence>
<comment type="caution">
    <text evidence="1">The sequence shown here is derived from an EMBL/GenBank/DDBJ whole genome shotgun (WGS) entry which is preliminary data.</text>
</comment>
<proteinExistence type="predicted"/>
<dbReference type="Proteomes" id="UP001500469">
    <property type="component" value="Unassembled WGS sequence"/>
</dbReference>
<accession>A0ABP3Y9H0</accession>
<organism evidence="1 2">
    <name type="scientific">Algoriphagus jejuensis</name>
    <dbReference type="NCBI Taxonomy" id="419934"/>
    <lineage>
        <taxon>Bacteria</taxon>
        <taxon>Pseudomonadati</taxon>
        <taxon>Bacteroidota</taxon>
        <taxon>Cytophagia</taxon>
        <taxon>Cytophagales</taxon>
        <taxon>Cyclobacteriaceae</taxon>
        <taxon>Algoriphagus</taxon>
    </lineage>
</organism>
<evidence type="ECO:0000313" key="1">
    <source>
        <dbReference type="EMBL" id="GAA0878110.1"/>
    </source>
</evidence>
<keyword evidence="2" id="KW-1185">Reference proteome</keyword>
<name>A0ABP3Y9H0_9BACT</name>
<reference evidence="2" key="1">
    <citation type="journal article" date="2019" name="Int. J. Syst. Evol. Microbiol.">
        <title>The Global Catalogue of Microorganisms (GCM) 10K type strain sequencing project: providing services to taxonomists for standard genome sequencing and annotation.</title>
        <authorList>
            <consortium name="The Broad Institute Genomics Platform"/>
            <consortium name="The Broad Institute Genome Sequencing Center for Infectious Disease"/>
            <person name="Wu L."/>
            <person name="Ma J."/>
        </authorList>
    </citation>
    <scope>NUCLEOTIDE SEQUENCE [LARGE SCALE GENOMIC DNA]</scope>
    <source>
        <strain evidence="2">JCM 16112</strain>
    </source>
</reference>